<dbReference type="InterPro" id="IPR029063">
    <property type="entry name" value="SAM-dependent_MTases_sf"/>
</dbReference>
<dbReference type="GO" id="GO:0032259">
    <property type="term" value="P:methylation"/>
    <property type="evidence" value="ECO:0007669"/>
    <property type="project" value="UniProtKB-KW"/>
</dbReference>
<feature type="region of interest" description="Disordered" evidence="7">
    <location>
        <begin position="458"/>
        <end position="503"/>
    </location>
</feature>
<protein>
    <recommendedName>
        <fullName evidence="1">site-specific DNA-methyltransferase (adenine-specific)</fullName>
        <ecNumber evidence="1">2.1.1.72</ecNumber>
    </recommendedName>
</protein>
<evidence type="ECO:0000256" key="6">
    <source>
        <dbReference type="ARBA" id="ARBA00047942"/>
    </source>
</evidence>
<evidence type="ECO:0000313" key="10">
    <source>
        <dbReference type="Proteomes" id="UP001324287"/>
    </source>
</evidence>
<evidence type="ECO:0000256" key="1">
    <source>
        <dbReference type="ARBA" id="ARBA00011900"/>
    </source>
</evidence>
<dbReference type="InterPro" id="IPR003356">
    <property type="entry name" value="DNA_methylase_A-5"/>
</dbReference>
<reference evidence="9 10" key="1">
    <citation type="submission" date="2023-12" db="EMBL/GenBank/DDBJ databases">
        <title>Blastococcus brunescens sp. nov., an actonobacterium isolated from sandstone collected in sahara desert.</title>
        <authorList>
            <person name="Gtari M."/>
            <person name="Ghodhbane F."/>
        </authorList>
    </citation>
    <scope>NUCLEOTIDE SEQUENCE [LARGE SCALE GENOMIC DNA]</scope>
    <source>
        <strain evidence="9 10">BMG 8361</strain>
    </source>
</reference>
<evidence type="ECO:0000256" key="5">
    <source>
        <dbReference type="ARBA" id="ARBA00022747"/>
    </source>
</evidence>
<keyword evidence="3 9" id="KW-0808">Transferase</keyword>
<dbReference type="EC" id="2.1.1.72" evidence="1"/>
<dbReference type="InterPro" id="IPR051537">
    <property type="entry name" value="DNA_Adenine_Mtase"/>
</dbReference>
<keyword evidence="5" id="KW-0680">Restriction system</keyword>
<dbReference type="PANTHER" id="PTHR42933:SF3">
    <property type="entry name" value="TYPE I RESTRICTION ENZYME MJAVIII METHYLASE SUBUNIT"/>
    <property type="match status" value="1"/>
</dbReference>
<dbReference type="EMBL" id="CP141261">
    <property type="protein sequence ID" value="WRL67074.1"/>
    <property type="molecule type" value="Genomic_DNA"/>
</dbReference>
<evidence type="ECO:0000256" key="7">
    <source>
        <dbReference type="SAM" id="MobiDB-lite"/>
    </source>
</evidence>
<dbReference type="Gene3D" id="3.40.50.150">
    <property type="entry name" value="Vaccinia Virus protein VP39"/>
    <property type="match status" value="1"/>
</dbReference>
<organism evidence="9 10">
    <name type="scientific">Blastococcus brunescens</name>
    <dbReference type="NCBI Taxonomy" id="1564165"/>
    <lineage>
        <taxon>Bacteria</taxon>
        <taxon>Bacillati</taxon>
        <taxon>Actinomycetota</taxon>
        <taxon>Actinomycetes</taxon>
        <taxon>Geodermatophilales</taxon>
        <taxon>Geodermatophilaceae</taxon>
        <taxon>Blastococcus</taxon>
    </lineage>
</organism>
<name>A0ABZ1B8E7_9ACTN</name>
<feature type="compositionally biased region" description="Low complexity" evidence="7">
    <location>
        <begin position="471"/>
        <end position="480"/>
    </location>
</feature>
<proteinExistence type="predicted"/>
<gene>
    <name evidence="9" type="ORF">U6N30_19390</name>
</gene>
<evidence type="ECO:0000256" key="4">
    <source>
        <dbReference type="ARBA" id="ARBA00022691"/>
    </source>
</evidence>
<dbReference type="RefSeq" id="WP_324278384.1">
    <property type="nucleotide sequence ID" value="NZ_CP141261.1"/>
</dbReference>
<dbReference type="GO" id="GO:0008168">
    <property type="term" value="F:methyltransferase activity"/>
    <property type="evidence" value="ECO:0007669"/>
    <property type="project" value="UniProtKB-KW"/>
</dbReference>
<dbReference type="PANTHER" id="PTHR42933">
    <property type="entry name" value="SLR6095 PROTEIN"/>
    <property type="match status" value="1"/>
</dbReference>
<evidence type="ECO:0000313" key="9">
    <source>
        <dbReference type="EMBL" id="WRL67074.1"/>
    </source>
</evidence>
<feature type="compositionally biased region" description="Polar residues" evidence="7">
    <location>
        <begin position="423"/>
        <end position="445"/>
    </location>
</feature>
<dbReference type="SUPFAM" id="SSF53335">
    <property type="entry name" value="S-adenosyl-L-methionine-dependent methyltransferases"/>
    <property type="match status" value="1"/>
</dbReference>
<sequence>MGYIFEELLRRFSELSNETAGEHFTPREVIRLIVNLLFGEDSDVLIGTAPVRSIYDPACGTGGMLNIADQYLTRLNPKARLEMFGQELNPETWAIARSDLLIQGQDPERIVLGNTLTADGHADKRFDYLLANPPFGVDWNKSKAAITAEAGQPGGRFSAGLPRVSDGSLLFLLQMIARMKPAEDGGSRVAIVFSGSPLFAGAAESGESNIRRWIIENDWLEGIVALPDQLFYNTGISTYVWIVTNRKRPEREGKVALIDARGEWSKMRKSLGDKRKFLDDAHIEEITRLYHDAPQLDGVDERVKVFDDDAFGFRRITVERPLRRRWTVTEETIEAVREAKPVVALSIGDDDARRTQEALLGALTDLVGTTEDTEQAFTKLLLNACTARKQVGLPPAIKKAVLAAAAVGDPDAPVVVDKKGDPSQTPTSATTRTCPWSRTSTPTSSARCCRTCRTPGWTTPRQRSATRYRSRASSTSTSRLGRSRRSTPIWSAWRPKYNRSLQG</sequence>
<keyword evidence="2 9" id="KW-0489">Methyltransferase</keyword>
<dbReference type="Pfam" id="PF02384">
    <property type="entry name" value="N6_Mtase"/>
    <property type="match status" value="1"/>
</dbReference>
<accession>A0ABZ1B8E7</accession>
<dbReference type="PROSITE" id="PS00092">
    <property type="entry name" value="N6_MTASE"/>
    <property type="match status" value="1"/>
</dbReference>
<keyword evidence="10" id="KW-1185">Reference proteome</keyword>
<feature type="region of interest" description="Disordered" evidence="7">
    <location>
        <begin position="416"/>
        <end position="445"/>
    </location>
</feature>
<dbReference type="InterPro" id="IPR002052">
    <property type="entry name" value="DNA_methylase_N6_adenine_CS"/>
</dbReference>
<feature type="domain" description="DNA methylase adenine-specific" evidence="8">
    <location>
        <begin position="1"/>
        <end position="297"/>
    </location>
</feature>
<keyword evidence="4" id="KW-0949">S-adenosyl-L-methionine</keyword>
<dbReference type="Proteomes" id="UP001324287">
    <property type="component" value="Chromosome"/>
</dbReference>
<evidence type="ECO:0000256" key="3">
    <source>
        <dbReference type="ARBA" id="ARBA00022679"/>
    </source>
</evidence>
<dbReference type="CDD" id="cd02440">
    <property type="entry name" value="AdoMet_MTases"/>
    <property type="match status" value="1"/>
</dbReference>
<comment type="catalytic activity">
    <reaction evidence="6">
        <text>a 2'-deoxyadenosine in DNA + S-adenosyl-L-methionine = an N(6)-methyl-2'-deoxyadenosine in DNA + S-adenosyl-L-homocysteine + H(+)</text>
        <dbReference type="Rhea" id="RHEA:15197"/>
        <dbReference type="Rhea" id="RHEA-COMP:12418"/>
        <dbReference type="Rhea" id="RHEA-COMP:12419"/>
        <dbReference type="ChEBI" id="CHEBI:15378"/>
        <dbReference type="ChEBI" id="CHEBI:57856"/>
        <dbReference type="ChEBI" id="CHEBI:59789"/>
        <dbReference type="ChEBI" id="CHEBI:90615"/>
        <dbReference type="ChEBI" id="CHEBI:90616"/>
        <dbReference type="EC" id="2.1.1.72"/>
    </reaction>
</comment>
<evidence type="ECO:0000259" key="8">
    <source>
        <dbReference type="Pfam" id="PF02384"/>
    </source>
</evidence>
<evidence type="ECO:0000256" key="2">
    <source>
        <dbReference type="ARBA" id="ARBA00022603"/>
    </source>
</evidence>
<dbReference type="PRINTS" id="PR00507">
    <property type="entry name" value="N12N6MTFRASE"/>
</dbReference>